<evidence type="ECO:0000313" key="7">
    <source>
        <dbReference type="EMBL" id="KAH0538737.1"/>
    </source>
</evidence>
<dbReference type="GO" id="GO:0016020">
    <property type="term" value="C:membrane"/>
    <property type="evidence" value="ECO:0007669"/>
    <property type="project" value="UniProtKB-SubCell"/>
</dbReference>
<dbReference type="AlphaFoldDB" id="A0A9P8I4S1"/>
<keyword evidence="3 6" id="KW-0812">Transmembrane</keyword>
<comment type="subcellular location">
    <subcellularLocation>
        <location evidence="1 6">Membrane</location>
        <topology evidence="1 6">Multi-pass membrane protein</topology>
    </subcellularLocation>
</comment>
<dbReference type="InterPro" id="IPR004345">
    <property type="entry name" value="TB2_DP1_HVA22"/>
</dbReference>
<dbReference type="PANTHER" id="PTHR12300:SF161">
    <property type="entry name" value="RECEPTOR EXPRESSION-ENHANCING PROTEIN"/>
    <property type="match status" value="1"/>
</dbReference>
<feature type="transmembrane region" description="Helical" evidence="6">
    <location>
        <begin position="91"/>
        <end position="110"/>
    </location>
</feature>
<comment type="caution">
    <text evidence="6">Lacks conserved residue(s) required for the propagation of feature annotation.</text>
</comment>
<gene>
    <name evidence="7" type="primary">YOP1</name>
    <name evidence="7" type="ORF">FGG08_004689</name>
</gene>
<dbReference type="OrthoDB" id="10009287at2759"/>
<evidence type="ECO:0000256" key="4">
    <source>
        <dbReference type="ARBA" id="ARBA00022989"/>
    </source>
</evidence>
<dbReference type="PANTHER" id="PTHR12300">
    <property type="entry name" value="HVA22-LIKE PROTEINS"/>
    <property type="match status" value="1"/>
</dbReference>
<dbReference type="Pfam" id="PF03134">
    <property type="entry name" value="TB2_DP1_HVA22"/>
    <property type="match status" value="1"/>
</dbReference>
<name>A0A9P8I4S1_9PEZI</name>
<evidence type="ECO:0000313" key="8">
    <source>
        <dbReference type="Proteomes" id="UP000698800"/>
    </source>
</evidence>
<feature type="transmembrane region" description="Helical" evidence="6">
    <location>
        <begin position="36"/>
        <end position="52"/>
    </location>
</feature>
<dbReference type="Proteomes" id="UP000698800">
    <property type="component" value="Unassembled WGS sequence"/>
</dbReference>
<protein>
    <recommendedName>
        <fullName evidence="6">Protein YOP1</fullName>
    </recommendedName>
</protein>
<evidence type="ECO:0000256" key="1">
    <source>
        <dbReference type="ARBA" id="ARBA00004141"/>
    </source>
</evidence>
<proteinExistence type="inferred from homology"/>
<keyword evidence="4 6" id="KW-1133">Transmembrane helix</keyword>
<evidence type="ECO:0000256" key="5">
    <source>
        <dbReference type="ARBA" id="ARBA00023136"/>
    </source>
</evidence>
<accession>A0A9P8I4S1</accession>
<dbReference type="EMBL" id="JAGHQL010000098">
    <property type="protein sequence ID" value="KAH0538737.1"/>
    <property type="molecule type" value="Genomic_DNA"/>
</dbReference>
<comment type="similarity">
    <text evidence="2 6">Belongs to the DP1 family.</text>
</comment>
<evidence type="ECO:0000256" key="6">
    <source>
        <dbReference type="RuleBase" id="RU362006"/>
    </source>
</evidence>
<keyword evidence="8" id="KW-1185">Reference proteome</keyword>
<organism evidence="7 8">
    <name type="scientific">Glutinoglossum americanum</name>
    <dbReference type="NCBI Taxonomy" id="1670608"/>
    <lineage>
        <taxon>Eukaryota</taxon>
        <taxon>Fungi</taxon>
        <taxon>Dikarya</taxon>
        <taxon>Ascomycota</taxon>
        <taxon>Pezizomycotina</taxon>
        <taxon>Geoglossomycetes</taxon>
        <taxon>Geoglossales</taxon>
        <taxon>Geoglossaceae</taxon>
        <taxon>Glutinoglossum</taxon>
    </lineage>
</organism>
<evidence type="ECO:0000256" key="2">
    <source>
        <dbReference type="ARBA" id="ARBA00008573"/>
    </source>
</evidence>
<sequence>MSFQDRAQNSISQIDKELSKYEVLNNLEKQTSIPKVYAFLGLLGVYFFLIFFNIAGQFLVNTAGFILPAYYSLNALFTVGKADDTQWLTYWVVYAFLTVFESAISAVYWFPFYYTFKFVLVMWLALPQTNGAQIVFRSLIHPIFARYFSPSGSTAANLRSKADQATTSDKPHAA</sequence>
<comment type="caution">
    <text evidence="7">The sequence shown here is derived from an EMBL/GenBank/DDBJ whole genome shotgun (WGS) entry which is preliminary data.</text>
</comment>
<evidence type="ECO:0000256" key="3">
    <source>
        <dbReference type="ARBA" id="ARBA00022692"/>
    </source>
</evidence>
<keyword evidence="5 6" id="KW-0472">Membrane</keyword>
<reference evidence="7" key="1">
    <citation type="submission" date="2021-03" db="EMBL/GenBank/DDBJ databases">
        <title>Comparative genomics and phylogenomic investigation of the class Geoglossomycetes provide insights into ecological specialization and systematics.</title>
        <authorList>
            <person name="Melie T."/>
            <person name="Pirro S."/>
            <person name="Miller A.N."/>
            <person name="Quandt A."/>
        </authorList>
    </citation>
    <scope>NUCLEOTIDE SEQUENCE</scope>
    <source>
        <strain evidence="7">GBOQ0MN5Z8</strain>
    </source>
</reference>